<accession>A0A846YR58</accession>
<proteinExistence type="predicted"/>
<name>A0A846YR58_9NOCA</name>
<dbReference type="RefSeq" id="WP_062979811.1">
    <property type="nucleotide sequence ID" value="NZ_JAAXOT010000019.1"/>
</dbReference>
<reference evidence="1 2" key="1">
    <citation type="submission" date="2020-04" db="EMBL/GenBank/DDBJ databases">
        <title>MicrobeNet Type strains.</title>
        <authorList>
            <person name="Nicholson A.C."/>
        </authorList>
    </citation>
    <scope>NUCLEOTIDE SEQUENCE [LARGE SCALE GENOMIC DNA]</scope>
    <source>
        <strain evidence="1 2">JCM 3332</strain>
    </source>
</reference>
<dbReference type="EMBL" id="JAAXOT010000019">
    <property type="protein sequence ID" value="NKY59994.1"/>
    <property type="molecule type" value="Genomic_DNA"/>
</dbReference>
<comment type="caution">
    <text evidence="1">The sequence shown here is derived from an EMBL/GenBank/DDBJ whole genome shotgun (WGS) entry which is preliminary data.</text>
</comment>
<gene>
    <name evidence="1" type="ORF">HGA15_28385</name>
</gene>
<dbReference type="Proteomes" id="UP000570678">
    <property type="component" value="Unassembled WGS sequence"/>
</dbReference>
<organism evidence="1 2">
    <name type="scientific">Nocardia flavorosea</name>
    <dbReference type="NCBI Taxonomy" id="53429"/>
    <lineage>
        <taxon>Bacteria</taxon>
        <taxon>Bacillati</taxon>
        <taxon>Actinomycetota</taxon>
        <taxon>Actinomycetes</taxon>
        <taxon>Mycobacteriales</taxon>
        <taxon>Nocardiaceae</taxon>
        <taxon>Nocardia</taxon>
    </lineage>
</organism>
<dbReference type="AlphaFoldDB" id="A0A846YR58"/>
<protein>
    <submittedName>
        <fullName evidence="1">Uncharacterized protein</fullName>
    </submittedName>
</protein>
<evidence type="ECO:0000313" key="2">
    <source>
        <dbReference type="Proteomes" id="UP000570678"/>
    </source>
</evidence>
<keyword evidence="2" id="KW-1185">Reference proteome</keyword>
<evidence type="ECO:0000313" key="1">
    <source>
        <dbReference type="EMBL" id="NKY59994.1"/>
    </source>
</evidence>
<sequence length="59" mass="6415">MTVVSRCRLLKPPRRGYPEGIPGNTPDTLDCGATDIESSRFGLFMSTVAAFVHAGPQHR</sequence>